<name>A0ABV0Z3V3_9TELE</name>
<dbReference type="Proteomes" id="UP001469553">
    <property type="component" value="Unassembled WGS sequence"/>
</dbReference>
<evidence type="ECO:0000313" key="2">
    <source>
        <dbReference type="Proteomes" id="UP001469553"/>
    </source>
</evidence>
<dbReference type="EMBL" id="JAHRIP010049846">
    <property type="protein sequence ID" value="MEQ2300562.1"/>
    <property type="molecule type" value="Genomic_DNA"/>
</dbReference>
<protein>
    <submittedName>
        <fullName evidence="1">Uncharacterized protein</fullName>
    </submittedName>
</protein>
<sequence length="129" mass="14437">MNLRYLLWTEVSGWQQCDSSLLGLSYDGILLTLHRVHLPSRPAKIHHTVPSSSSSRINFTLLWLIIGSQIQLVPPWRLMTSSPVSTFCLLKLPIPSSIITNLTSPLPCAVRDSWSQIFGSLLRSVTINI</sequence>
<keyword evidence="2" id="KW-1185">Reference proteome</keyword>
<accession>A0ABV0Z3V3</accession>
<evidence type="ECO:0000313" key="1">
    <source>
        <dbReference type="EMBL" id="MEQ2300562.1"/>
    </source>
</evidence>
<comment type="caution">
    <text evidence="1">The sequence shown here is derived from an EMBL/GenBank/DDBJ whole genome shotgun (WGS) entry which is preliminary data.</text>
</comment>
<proteinExistence type="predicted"/>
<organism evidence="1 2">
    <name type="scientific">Ameca splendens</name>
    <dbReference type="NCBI Taxonomy" id="208324"/>
    <lineage>
        <taxon>Eukaryota</taxon>
        <taxon>Metazoa</taxon>
        <taxon>Chordata</taxon>
        <taxon>Craniata</taxon>
        <taxon>Vertebrata</taxon>
        <taxon>Euteleostomi</taxon>
        <taxon>Actinopterygii</taxon>
        <taxon>Neopterygii</taxon>
        <taxon>Teleostei</taxon>
        <taxon>Neoteleostei</taxon>
        <taxon>Acanthomorphata</taxon>
        <taxon>Ovalentaria</taxon>
        <taxon>Atherinomorphae</taxon>
        <taxon>Cyprinodontiformes</taxon>
        <taxon>Goodeidae</taxon>
        <taxon>Ameca</taxon>
    </lineage>
</organism>
<gene>
    <name evidence="1" type="ORF">AMECASPLE_027013</name>
</gene>
<reference evidence="1 2" key="1">
    <citation type="submission" date="2021-06" db="EMBL/GenBank/DDBJ databases">
        <authorList>
            <person name="Palmer J.M."/>
        </authorList>
    </citation>
    <scope>NUCLEOTIDE SEQUENCE [LARGE SCALE GENOMIC DNA]</scope>
    <source>
        <strain evidence="1 2">AS_MEX2019</strain>
        <tissue evidence="1">Muscle</tissue>
    </source>
</reference>